<proteinExistence type="predicted"/>
<comment type="caution">
    <text evidence="2">The sequence shown here is derived from an EMBL/GenBank/DDBJ whole genome shotgun (WGS) entry which is preliminary data.</text>
</comment>
<dbReference type="SUPFAM" id="SSF53474">
    <property type="entry name" value="alpha/beta-Hydrolases"/>
    <property type="match status" value="1"/>
</dbReference>
<sequence>MSKLVLLSGWGIDARIWQSLTPYWPNDIQVDTPDWPGYGNRPPLSTPEDLDALANAMAEDLPRDAVWVGWSLGALLAAHLLERLPPPKALVMLGMGSHFTIAKGQSGGVTRHELKAFQLAFRRDFEATWHHFLRWQLGGEPAPRAALERLLSLIGQTPPATKETLGVGLTHLSSLDASTLLAAPPCPVYRCQGAMDPLVAPPPNDTNIQRLENSGHCPQLSQPAALTHYLVAIAYRHTATEYHAREVSP</sequence>
<dbReference type="Proteomes" id="UP000014463">
    <property type="component" value="Unassembled WGS sequence"/>
</dbReference>
<keyword evidence="3" id="KW-1185">Reference proteome</keyword>
<dbReference type="OrthoDB" id="9780744at2"/>
<dbReference type="Pfam" id="PF12697">
    <property type="entry name" value="Abhydrolase_6"/>
    <property type="match status" value="1"/>
</dbReference>
<evidence type="ECO:0000313" key="3">
    <source>
        <dbReference type="Proteomes" id="UP000014463"/>
    </source>
</evidence>
<dbReference type="PATRIC" id="fig|1121939.11.peg.1172"/>
<organism evidence="2 3">
    <name type="scientific">Litchfieldella anticariensis (strain DSM 16096 / CECT 5854 / CIP 108499 / LMG 22089 / FP35)</name>
    <name type="common">Halomonas anticariensis</name>
    <dbReference type="NCBI Taxonomy" id="1121939"/>
    <lineage>
        <taxon>Bacteria</taxon>
        <taxon>Pseudomonadati</taxon>
        <taxon>Pseudomonadota</taxon>
        <taxon>Gammaproteobacteria</taxon>
        <taxon>Oceanospirillales</taxon>
        <taxon>Halomonadaceae</taxon>
        <taxon>Litchfieldella</taxon>
    </lineage>
</organism>
<dbReference type="AlphaFoldDB" id="S2KN43"/>
<accession>S2KN43</accession>
<dbReference type="EMBL" id="ASTJ01000012">
    <property type="protein sequence ID" value="EPC03547.1"/>
    <property type="molecule type" value="Genomic_DNA"/>
</dbReference>
<dbReference type="InterPro" id="IPR000073">
    <property type="entry name" value="AB_hydrolase_1"/>
</dbReference>
<evidence type="ECO:0000313" key="2">
    <source>
        <dbReference type="EMBL" id="EPC03547.1"/>
    </source>
</evidence>
<dbReference type="RefSeq" id="WP_016415667.1">
    <property type="nucleotide sequence ID" value="NZ_AUAB01000016.1"/>
</dbReference>
<dbReference type="STRING" id="1121939.L861_18600"/>
<name>S2KN43_LITA3</name>
<dbReference type="InterPro" id="IPR029058">
    <property type="entry name" value="AB_hydrolase_fold"/>
</dbReference>
<feature type="domain" description="AB hydrolase-1" evidence="1">
    <location>
        <begin position="4"/>
        <end position="226"/>
    </location>
</feature>
<reference evidence="2 3" key="1">
    <citation type="journal article" date="2013" name="Genome Announc.">
        <title>Draft genome sequence of the moderately halophilic gammaproteobacterium Halomonas anticariensis FP35.</title>
        <authorList>
            <person name="Tahrioui A."/>
            <person name="Quesada E."/>
            <person name="Llamas I."/>
        </authorList>
    </citation>
    <scope>NUCLEOTIDE SEQUENCE [LARGE SCALE GENOMIC DNA]</scope>
    <source>
        <strain evidence="3">DSM 16096 / CECT 5854 / LMG 22089 / FP35</strain>
    </source>
</reference>
<dbReference type="Gene3D" id="3.40.50.1820">
    <property type="entry name" value="alpha/beta hydrolase"/>
    <property type="match status" value="1"/>
</dbReference>
<protein>
    <recommendedName>
        <fullName evidence="1">AB hydrolase-1 domain-containing protein</fullName>
    </recommendedName>
</protein>
<evidence type="ECO:0000259" key="1">
    <source>
        <dbReference type="Pfam" id="PF12697"/>
    </source>
</evidence>
<gene>
    <name evidence="2" type="ORF">L861_18600</name>
</gene>
<dbReference type="eggNOG" id="COG3208">
    <property type="taxonomic scope" value="Bacteria"/>
</dbReference>